<name>A0A5N7IYH9_9CLOT</name>
<evidence type="ECO:0000256" key="2">
    <source>
        <dbReference type="ARBA" id="ARBA00023315"/>
    </source>
</evidence>
<dbReference type="Proteomes" id="UP000342249">
    <property type="component" value="Unassembled WGS sequence"/>
</dbReference>
<dbReference type="InterPro" id="IPR000182">
    <property type="entry name" value="GNAT_dom"/>
</dbReference>
<dbReference type="SUPFAM" id="SSF55729">
    <property type="entry name" value="Acyl-CoA N-acyltransferases (Nat)"/>
    <property type="match status" value="2"/>
</dbReference>
<dbReference type="Pfam" id="PF00583">
    <property type="entry name" value="Acetyltransf_1"/>
    <property type="match status" value="1"/>
</dbReference>
<gene>
    <name evidence="4" type="ORF">E4V82_05330</name>
</gene>
<feature type="domain" description="N-acetyltransferase" evidence="3">
    <location>
        <begin position="218"/>
        <end position="364"/>
    </location>
</feature>
<reference evidence="4 5" key="1">
    <citation type="journal article" date="2019" name="Lett. Appl. Microbiol.">
        <title>A case of 'blown pack' spoilage of vacuum-packaged pork likely associated with Clostridium estertheticum in Canada.</title>
        <authorList>
            <person name="Zhang P."/>
            <person name="Ward P."/>
            <person name="McMullen L.M."/>
            <person name="Yang X."/>
        </authorList>
    </citation>
    <scope>NUCLEOTIDE SEQUENCE [LARGE SCALE GENOMIC DNA]</scope>
    <source>
        <strain evidence="4 5">MA19</strain>
    </source>
</reference>
<dbReference type="PANTHER" id="PTHR43420">
    <property type="entry name" value="ACETYLTRANSFERASE"/>
    <property type="match status" value="1"/>
</dbReference>
<dbReference type="GO" id="GO:0016747">
    <property type="term" value="F:acyltransferase activity, transferring groups other than amino-acyl groups"/>
    <property type="evidence" value="ECO:0007669"/>
    <property type="project" value="InterPro"/>
</dbReference>
<organism evidence="4 5">
    <name type="scientific">Clostridium estertheticum</name>
    <dbReference type="NCBI Taxonomy" id="238834"/>
    <lineage>
        <taxon>Bacteria</taxon>
        <taxon>Bacillati</taxon>
        <taxon>Bacillota</taxon>
        <taxon>Clostridia</taxon>
        <taxon>Eubacteriales</taxon>
        <taxon>Clostridiaceae</taxon>
        <taxon>Clostridium</taxon>
    </lineage>
</organism>
<dbReference type="InterPro" id="IPR016181">
    <property type="entry name" value="Acyl_CoA_acyltransferase"/>
</dbReference>
<dbReference type="Gene3D" id="3.40.630.30">
    <property type="match status" value="2"/>
</dbReference>
<keyword evidence="2" id="KW-0012">Acyltransferase</keyword>
<evidence type="ECO:0000259" key="3">
    <source>
        <dbReference type="PROSITE" id="PS51186"/>
    </source>
</evidence>
<dbReference type="EMBL" id="SPSF01000015">
    <property type="protein sequence ID" value="MPQ61533.1"/>
    <property type="molecule type" value="Genomic_DNA"/>
</dbReference>
<dbReference type="CDD" id="cd04301">
    <property type="entry name" value="NAT_SF"/>
    <property type="match status" value="2"/>
</dbReference>
<comment type="caution">
    <text evidence="4">The sequence shown here is derived from an EMBL/GenBank/DDBJ whole genome shotgun (WGS) entry which is preliminary data.</text>
</comment>
<proteinExistence type="predicted"/>
<accession>A0A5N7IYH9</accession>
<sequence>MMSSSFVKQVFFMKDYILLNISGWLFLEIGIVKELVKAREVEFKVNTRGRIMDSYNHTICMKLRLDEEDNKAVRTLCSICYEKQKTYLKLELDLKKSQRKENKKDEALLEFLYYENKTLVGYLGVCNFGGNSVQVSGMVHPEFRRKGIFRKLYLMAKEEWQRISKAEVLALCDHTSTSGLEFINSIGGEYVSSEYKMCLNKKALECKVKQSHGNTSIITLRLATSEDAAEIEKQTSIYFGKPLNEIDGEDVKVVNMDKEDLENSFIQQGNNFISYMALLKEKIIGKVHISVINKEGFVYGFGVLPVFRGNGYGREVLLATLDILKVKGADNIFLEVESQNKNAIGLYESCGFEEVAVMDYYVMI</sequence>
<dbReference type="PROSITE" id="PS51186">
    <property type="entry name" value="GNAT"/>
    <property type="match status" value="1"/>
</dbReference>
<evidence type="ECO:0000313" key="4">
    <source>
        <dbReference type="EMBL" id="MPQ61533.1"/>
    </source>
</evidence>
<dbReference type="InterPro" id="IPR050680">
    <property type="entry name" value="YpeA/RimI_acetyltransf"/>
</dbReference>
<dbReference type="AlphaFoldDB" id="A0A5N7IYH9"/>
<evidence type="ECO:0000256" key="1">
    <source>
        <dbReference type="ARBA" id="ARBA00022679"/>
    </source>
</evidence>
<evidence type="ECO:0000313" key="5">
    <source>
        <dbReference type="Proteomes" id="UP000342249"/>
    </source>
</evidence>
<protein>
    <submittedName>
        <fullName evidence="4">GNAT family N-acetyltransferase</fullName>
    </submittedName>
</protein>
<dbReference type="PANTHER" id="PTHR43420:SF12">
    <property type="entry name" value="N-ACETYLTRANSFERASE DOMAIN-CONTAINING PROTEIN"/>
    <property type="match status" value="1"/>
</dbReference>
<keyword evidence="1 4" id="KW-0808">Transferase</keyword>